<keyword evidence="2" id="KW-0813">Transport</keyword>
<dbReference type="InterPro" id="IPR003593">
    <property type="entry name" value="AAA+_ATPase"/>
</dbReference>
<dbReference type="GO" id="GO:0016887">
    <property type="term" value="F:ATP hydrolysis activity"/>
    <property type="evidence" value="ECO:0007669"/>
    <property type="project" value="InterPro"/>
</dbReference>
<dbReference type="InterPro" id="IPR017871">
    <property type="entry name" value="ABC_transporter-like_CS"/>
</dbReference>
<dbReference type="GO" id="GO:0005524">
    <property type="term" value="F:ATP binding"/>
    <property type="evidence" value="ECO:0007669"/>
    <property type="project" value="UniProtKB-KW"/>
</dbReference>
<dbReference type="KEGG" id="hsc:HVS_12480"/>
<dbReference type="EMBL" id="CP025197">
    <property type="protein sequence ID" value="AUG58369.1"/>
    <property type="molecule type" value="Genomic_DNA"/>
</dbReference>
<dbReference type="Proteomes" id="UP000233534">
    <property type="component" value="Chromosome"/>
</dbReference>
<evidence type="ECO:0000259" key="5">
    <source>
        <dbReference type="PROSITE" id="PS50893"/>
    </source>
</evidence>
<dbReference type="AlphaFoldDB" id="A0A2K9E4P5"/>
<organism evidence="6 7">
    <name type="scientific">Acetivibrio saccincola</name>
    <dbReference type="NCBI Taxonomy" id="1677857"/>
    <lineage>
        <taxon>Bacteria</taxon>
        <taxon>Bacillati</taxon>
        <taxon>Bacillota</taxon>
        <taxon>Clostridia</taxon>
        <taxon>Eubacteriales</taxon>
        <taxon>Oscillospiraceae</taxon>
        <taxon>Acetivibrio</taxon>
    </lineage>
</organism>
<comment type="similarity">
    <text evidence="1">Belongs to the ABC transporter superfamily.</text>
</comment>
<keyword evidence="6" id="KW-0378">Hydrolase</keyword>
<dbReference type="PANTHER" id="PTHR43335:SF2">
    <property type="entry name" value="ABC TRANSPORTER, ATP-BINDING PROTEIN"/>
    <property type="match status" value="1"/>
</dbReference>
<dbReference type="RefSeq" id="WP_159063453.1">
    <property type="nucleotide sequence ID" value="NZ_CP025197.1"/>
</dbReference>
<dbReference type="PANTHER" id="PTHR43335">
    <property type="entry name" value="ABC TRANSPORTER, ATP-BINDING PROTEIN"/>
    <property type="match status" value="1"/>
</dbReference>
<evidence type="ECO:0000256" key="1">
    <source>
        <dbReference type="ARBA" id="ARBA00005417"/>
    </source>
</evidence>
<keyword evidence="4 6" id="KW-0067">ATP-binding</keyword>
<dbReference type="PROSITE" id="PS50893">
    <property type="entry name" value="ABC_TRANSPORTER_2"/>
    <property type="match status" value="1"/>
</dbReference>
<reference evidence="6 7" key="1">
    <citation type="submission" date="2017-12" db="EMBL/GenBank/DDBJ databases">
        <title>Complete genome sequence of Herbivorax saccincola GGR1, a novel Cellulosome-producing hydrolytic bacterium in a thermophilic biogas plant, established by Illumina and Nanopore MinION sequencing.</title>
        <authorList>
            <person name="Pechtl A."/>
            <person name="Ruckert C."/>
            <person name="Koeck D.E."/>
            <person name="Maus I."/>
            <person name="Winkler A."/>
            <person name="Kalinowski J."/>
            <person name="Puhler A."/>
            <person name="Schwarz W.W."/>
            <person name="Zverlov V.V."/>
            <person name="Schluter A."/>
            <person name="Liebl W."/>
        </authorList>
    </citation>
    <scope>NUCLEOTIDE SEQUENCE [LARGE SCALE GENOMIC DNA]</scope>
    <source>
        <strain evidence="7">SR1</strain>
    </source>
</reference>
<dbReference type="InterPro" id="IPR027417">
    <property type="entry name" value="P-loop_NTPase"/>
</dbReference>
<protein>
    <submittedName>
        <fullName evidence="6">Putative ABC transporter ATP-binding protein YxlF</fullName>
        <ecNumber evidence="6">3.6.3.-</ecNumber>
    </submittedName>
</protein>
<keyword evidence="7" id="KW-1185">Reference proteome</keyword>
<dbReference type="EC" id="3.6.3.-" evidence="6"/>
<dbReference type="SUPFAM" id="SSF52540">
    <property type="entry name" value="P-loop containing nucleoside triphosphate hydrolases"/>
    <property type="match status" value="1"/>
</dbReference>
<feature type="domain" description="ABC transporter" evidence="5">
    <location>
        <begin position="3"/>
        <end position="230"/>
    </location>
</feature>
<dbReference type="Pfam" id="PF00005">
    <property type="entry name" value="ABC_tran"/>
    <property type="match status" value="1"/>
</dbReference>
<accession>A0A2K9E4P5</accession>
<dbReference type="SMART" id="SM00382">
    <property type="entry name" value="AAA"/>
    <property type="match status" value="1"/>
</dbReference>
<evidence type="ECO:0000256" key="4">
    <source>
        <dbReference type="ARBA" id="ARBA00022840"/>
    </source>
</evidence>
<keyword evidence="3" id="KW-0547">Nucleotide-binding</keyword>
<evidence type="ECO:0000313" key="6">
    <source>
        <dbReference type="EMBL" id="AUG58369.1"/>
    </source>
</evidence>
<gene>
    <name evidence="6" type="primary">yxlF4</name>
    <name evidence="6" type="ORF">HVS_12480</name>
</gene>
<proteinExistence type="inferred from homology"/>
<dbReference type="Gene3D" id="3.40.50.300">
    <property type="entry name" value="P-loop containing nucleotide triphosphate hydrolases"/>
    <property type="match status" value="1"/>
</dbReference>
<evidence type="ECO:0000256" key="2">
    <source>
        <dbReference type="ARBA" id="ARBA00022448"/>
    </source>
</evidence>
<sequence length="285" mass="32300">MKIEVQNLTKYYGKKLALNKLTAVFEPGIYALLGPNGSGKSTFMNILVDNLKRTEGTILCDGTEILSLGKHYRKRIGFLPQKAGFYPNFTGRDFLYYICALKGIKKDKEKMVSQLSEKVNLNDVIDNKISTYSGGMKQRLGIAQAFIGEPELIVLDEPTVGLDPKERMHFKNMLMDAGKNSIVILSTHIVSDVDEIGKTVLLLKNGQLIKNDLQENITKELEGAVWKIEDKYLDYVNKKQIIKTITEKEKTYCIVYDKKQPIKEAVSQTPSLDDVYFYYFGEGNQ</sequence>
<dbReference type="InterPro" id="IPR003439">
    <property type="entry name" value="ABC_transporter-like_ATP-bd"/>
</dbReference>
<dbReference type="PROSITE" id="PS00211">
    <property type="entry name" value="ABC_TRANSPORTER_1"/>
    <property type="match status" value="1"/>
</dbReference>
<name>A0A2K9E4P5_9FIRM</name>
<evidence type="ECO:0000313" key="7">
    <source>
        <dbReference type="Proteomes" id="UP000233534"/>
    </source>
</evidence>
<evidence type="ECO:0000256" key="3">
    <source>
        <dbReference type="ARBA" id="ARBA00022741"/>
    </source>
</evidence>